<dbReference type="AlphaFoldDB" id="A0A1I6H6Z2"/>
<proteinExistence type="predicted"/>
<organism evidence="2 3">
    <name type="scientific">Halogeometricum limi</name>
    <dbReference type="NCBI Taxonomy" id="555875"/>
    <lineage>
        <taxon>Archaea</taxon>
        <taxon>Methanobacteriati</taxon>
        <taxon>Methanobacteriota</taxon>
        <taxon>Stenosarchaea group</taxon>
        <taxon>Halobacteria</taxon>
        <taxon>Halobacteriales</taxon>
        <taxon>Haloferacaceae</taxon>
        <taxon>Halogeometricum</taxon>
    </lineage>
</organism>
<dbReference type="RefSeq" id="WP_089879687.1">
    <property type="nucleotide sequence ID" value="NZ_FOYS01000003.1"/>
</dbReference>
<dbReference type="Proteomes" id="UP000243250">
    <property type="component" value="Unassembled WGS sequence"/>
</dbReference>
<sequence length="121" mass="13055">MGIRNRITESINGFAKQFGIIMLAAAIVSYLQLNGDVGIIDFGTLWWGLYESAINSPVTQMGILATTVLLGFKLAGGIIIEIFDKIKKVVIGLVAVLITGHLLGFDMMGLLNSLMPLLGRF</sequence>
<feature type="transmembrane region" description="Helical" evidence="1">
    <location>
        <begin position="61"/>
        <end position="83"/>
    </location>
</feature>
<protein>
    <submittedName>
        <fullName evidence="2">Uncharacterized protein</fullName>
    </submittedName>
</protein>
<keyword evidence="1" id="KW-0812">Transmembrane</keyword>
<evidence type="ECO:0000313" key="2">
    <source>
        <dbReference type="EMBL" id="SFR50091.1"/>
    </source>
</evidence>
<feature type="transmembrane region" description="Helical" evidence="1">
    <location>
        <begin position="20"/>
        <end position="49"/>
    </location>
</feature>
<keyword evidence="3" id="KW-1185">Reference proteome</keyword>
<keyword evidence="1" id="KW-0472">Membrane</keyword>
<evidence type="ECO:0000256" key="1">
    <source>
        <dbReference type="SAM" id="Phobius"/>
    </source>
</evidence>
<evidence type="ECO:0000313" key="3">
    <source>
        <dbReference type="Proteomes" id="UP000243250"/>
    </source>
</evidence>
<name>A0A1I6H6Z2_9EURY</name>
<accession>A0A1I6H6Z2</accession>
<reference evidence="3" key="1">
    <citation type="submission" date="2016-10" db="EMBL/GenBank/DDBJ databases">
        <authorList>
            <person name="Varghese N."/>
            <person name="Submissions S."/>
        </authorList>
    </citation>
    <scope>NUCLEOTIDE SEQUENCE [LARGE SCALE GENOMIC DNA]</scope>
    <source>
        <strain evidence="3">CGMCC 1.8711</strain>
    </source>
</reference>
<feature type="transmembrane region" description="Helical" evidence="1">
    <location>
        <begin position="90"/>
        <end position="111"/>
    </location>
</feature>
<dbReference type="EMBL" id="FOYS01000003">
    <property type="protein sequence ID" value="SFR50091.1"/>
    <property type="molecule type" value="Genomic_DNA"/>
</dbReference>
<keyword evidence="1" id="KW-1133">Transmembrane helix</keyword>
<gene>
    <name evidence="2" type="ORF">SAMN04488124_1845</name>
</gene>